<dbReference type="SMART" id="SM01008">
    <property type="entry name" value="Ald_Xan_dh_C"/>
    <property type="match status" value="1"/>
</dbReference>
<dbReference type="InterPro" id="IPR016208">
    <property type="entry name" value="Ald_Oxase/xanthine_DH-like"/>
</dbReference>
<keyword evidence="4" id="KW-1185">Reference proteome</keyword>
<dbReference type="Proteomes" id="UP000583556">
    <property type="component" value="Unassembled WGS sequence"/>
</dbReference>
<sequence>MRLPFSDMYNRPDERNLLDRTGQGLIGKPLDRPEGPLKVSGAATYSAEWNLPNCAEGVLVLASIPQGTVREIHADPVLAMPGVMAVIADKAMVRRSAQGTAGKAPAQDVTTVEYFGQPVAVVVAETFEQARDAALALRVDYDPAEKPVPLDPESPQAEVETPSDSKPIEGGDLDAAMREAAFAIDVSYDTPGHASAAMEPHVTIAEWQDDRLILRGSYQMLSHNVKEIADCLSIKPDKVRIIAPYVGGGFGSKLGITHEAVAAAVAAREIGRPVRVVMTRQQVFQTVMRRSETRQRVRLAADAGGRIVGLGHEALVSNLPQEDFAEPVTQATEFLYGGDNRLLKVEVARISRLTAGSVRAPGEAVGMQVLEAAMDELAEAIGMDPIELRKRNLPATVPVEGTPYSSRMLVEALEAGAKAFGWDRRQPTPCQTREGDWWIGHGVASAARVNMMVPAEARVTLNPDGSALVETDQTDIGTGSYAILGQIAGEMLGLPIERVKVELGDTRLPAGAGSGGSFGAISTGSAVMRACEAIRETLAKKLGCEAEELQLKDGVASGGGKQQPIAGLVQEKPLAETGSIKPGKTAKDFSQASYGAFFAEVAVHAFTGETRVRRMTGAFGFGRVLNAKTARSQCLGGMVWGIGSALTEELAFDLRDGHLVNHDLAEYHVPVHADVPAIEVILLEERDAAASPLQAKGVGELGICGAAGAIANAIHNACGVRVRSFPLTLDKLIDQLPDPFAPATAKVA</sequence>
<dbReference type="InterPro" id="IPR008274">
    <property type="entry name" value="AldOxase/xan_DH_MoCoBD1"/>
</dbReference>
<reference evidence="3 4" key="1">
    <citation type="submission" date="2020-04" db="EMBL/GenBank/DDBJ databases">
        <title>Novosphingobium sp. TW-4 isolated from soil.</title>
        <authorList>
            <person name="Dahal R.H."/>
            <person name="Chaudhary D.K."/>
        </authorList>
    </citation>
    <scope>NUCLEOTIDE SEQUENCE [LARGE SCALE GENOMIC DNA]</scope>
    <source>
        <strain evidence="3 4">TW-4</strain>
    </source>
</reference>
<accession>A0A7Y0G7Y8</accession>
<dbReference type="RefSeq" id="WP_169491598.1">
    <property type="nucleotide sequence ID" value="NZ_JABBGM010000001.1"/>
</dbReference>
<dbReference type="AlphaFoldDB" id="A0A7Y0G7Y8"/>
<feature type="region of interest" description="Disordered" evidence="1">
    <location>
        <begin position="144"/>
        <end position="168"/>
    </location>
</feature>
<dbReference type="PANTHER" id="PTHR11908">
    <property type="entry name" value="XANTHINE DEHYDROGENASE"/>
    <property type="match status" value="1"/>
</dbReference>
<evidence type="ECO:0000313" key="4">
    <source>
        <dbReference type="Proteomes" id="UP000583556"/>
    </source>
</evidence>
<dbReference type="Gene3D" id="3.90.1170.50">
    <property type="entry name" value="Aldehyde oxidase/xanthine dehydrogenase, a/b hammerhead"/>
    <property type="match status" value="1"/>
</dbReference>
<dbReference type="InterPro" id="IPR037165">
    <property type="entry name" value="AldOxase/xan_DH_Mopterin-bd_sf"/>
</dbReference>
<evidence type="ECO:0000259" key="2">
    <source>
        <dbReference type="SMART" id="SM01008"/>
    </source>
</evidence>
<feature type="domain" description="Aldehyde oxidase/xanthine dehydrogenase a/b hammerhead" evidence="2">
    <location>
        <begin position="40"/>
        <end position="145"/>
    </location>
</feature>
<name>A0A7Y0G7Y8_9SPHN</name>
<dbReference type="Pfam" id="PF20256">
    <property type="entry name" value="MoCoBD_2"/>
    <property type="match status" value="1"/>
</dbReference>
<gene>
    <name evidence="3" type="ORF">HHL27_01500</name>
</gene>
<dbReference type="GO" id="GO:0005506">
    <property type="term" value="F:iron ion binding"/>
    <property type="evidence" value="ECO:0007669"/>
    <property type="project" value="InterPro"/>
</dbReference>
<evidence type="ECO:0000313" key="3">
    <source>
        <dbReference type="EMBL" id="NML92345.1"/>
    </source>
</evidence>
<evidence type="ECO:0000256" key="1">
    <source>
        <dbReference type="SAM" id="MobiDB-lite"/>
    </source>
</evidence>
<dbReference type="Pfam" id="PF02738">
    <property type="entry name" value="MoCoBD_1"/>
    <property type="match status" value="1"/>
</dbReference>
<dbReference type="InterPro" id="IPR046867">
    <property type="entry name" value="AldOxase/xan_DH_MoCoBD2"/>
</dbReference>
<dbReference type="InterPro" id="IPR036856">
    <property type="entry name" value="Ald_Oxase/Xan_DH_a/b_sf"/>
</dbReference>
<dbReference type="SUPFAM" id="SSF54665">
    <property type="entry name" value="CO dehydrogenase molybdoprotein N-domain-like"/>
    <property type="match status" value="1"/>
</dbReference>
<dbReference type="SUPFAM" id="SSF56003">
    <property type="entry name" value="Molybdenum cofactor-binding domain"/>
    <property type="match status" value="1"/>
</dbReference>
<comment type="caution">
    <text evidence="3">The sequence shown here is derived from an EMBL/GenBank/DDBJ whole genome shotgun (WGS) entry which is preliminary data.</text>
</comment>
<dbReference type="InterPro" id="IPR000674">
    <property type="entry name" value="Ald_Oxase/Xan_DH_a/b"/>
</dbReference>
<protein>
    <submittedName>
        <fullName evidence="3">Xanthine dehydrogenase family protein molybdopterin-binding subunit</fullName>
    </submittedName>
</protein>
<organism evidence="3 4">
    <name type="scientific">Novosphingobium olei</name>
    <dbReference type="NCBI Taxonomy" id="2728851"/>
    <lineage>
        <taxon>Bacteria</taxon>
        <taxon>Pseudomonadati</taxon>
        <taxon>Pseudomonadota</taxon>
        <taxon>Alphaproteobacteria</taxon>
        <taxon>Sphingomonadales</taxon>
        <taxon>Sphingomonadaceae</taxon>
        <taxon>Novosphingobium</taxon>
    </lineage>
</organism>
<dbReference type="Gene3D" id="3.30.365.10">
    <property type="entry name" value="Aldehyde oxidase/xanthine dehydrogenase, molybdopterin binding domain"/>
    <property type="match status" value="4"/>
</dbReference>
<dbReference type="PANTHER" id="PTHR11908:SF123">
    <property type="entry name" value="ALDEHYDE OXIDOREDUCTASE MOLYBDENUM-BINDING SUBUNIT PAOC"/>
    <property type="match status" value="1"/>
</dbReference>
<dbReference type="EMBL" id="JABBGM010000001">
    <property type="protein sequence ID" value="NML92345.1"/>
    <property type="molecule type" value="Genomic_DNA"/>
</dbReference>
<proteinExistence type="predicted"/>
<dbReference type="GO" id="GO:0016491">
    <property type="term" value="F:oxidoreductase activity"/>
    <property type="evidence" value="ECO:0007669"/>
    <property type="project" value="InterPro"/>
</dbReference>
<feature type="region of interest" description="Disordered" evidence="1">
    <location>
        <begin position="1"/>
        <end position="32"/>
    </location>
</feature>
<dbReference type="Pfam" id="PF01315">
    <property type="entry name" value="Ald_Xan_dh_C"/>
    <property type="match status" value="1"/>
</dbReference>